<feature type="transmembrane region" description="Helical" evidence="1">
    <location>
        <begin position="65"/>
        <end position="81"/>
    </location>
</feature>
<organism evidence="2 3">
    <name type="scientific">Alteraurantiacibacter lauratis</name>
    <dbReference type="NCBI Taxonomy" id="2054627"/>
    <lineage>
        <taxon>Bacteria</taxon>
        <taxon>Pseudomonadati</taxon>
        <taxon>Pseudomonadota</taxon>
        <taxon>Alphaproteobacteria</taxon>
        <taxon>Sphingomonadales</taxon>
        <taxon>Erythrobacteraceae</taxon>
        <taxon>Alteraurantiacibacter</taxon>
    </lineage>
</organism>
<dbReference type="EMBL" id="JBHRSU010000025">
    <property type="protein sequence ID" value="MFC3100706.1"/>
    <property type="molecule type" value="Genomic_DNA"/>
</dbReference>
<feature type="transmembrane region" description="Helical" evidence="1">
    <location>
        <begin position="156"/>
        <end position="174"/>
    </location>
</feature>
<sequence length="270" mass="27337">MGARFANRLPALLALGVPVLAGMGAMALLGAPSGHVLINAAALAAGVTLLLAWPPVLSNRRSGRTLTLVLLALLYVPWIAGPDLAGITRWIALGPITLHAGLLAIPALCVVAARDPDYAAPVFLAALLACLLQPDAASAFALTFAAVGIHHATRDWKLGVVAIAGFFAMLAAAVRGELPAVEYADRVLVQYAAANAALALGLFASLVASFSLMALVLPAEPPARLALAGSLFGFSVMGVMSNYPSPLIGYGAAAILGYGLALGLSTKAAT</sequence>
<dbReference type="RefSeq" id="WP_336920541.1">
    <property type="nucleotide sequence ID" value="NZ_JBANRN010000019.1"/>
</dbReference>
<gene>
    <name evidence="2" type="ORF">ACFODK_07390</name>
</gene>
<feature type="transmembrane region" description="Helical" evidence="1">
    <location>
        <begin position="195"/>
        <end position="217"/>
    </location>
</feature>
<feature type="transmembrane region" description="Helical" evidence="1">
    <location>
        <begin position="12"/>
        <end position="30"/>
    </location>
</feature>
<evidence type="ECO:0000256" key="1">
    <source>
        <dbReference type="SAM" id="Phobius"/>
    </source>
</evidence>
<name>A0ABV7EFR3_9SPHN</name>
<reference evidence="3" key="1">
    <citation type="journal article" date="2019" name="Int. J. Syst. Evol. Microbiol.">
        <title>The Global Catalogue of Microorganisms (GCM) 10K type strain sequencing project: providing services to taxonomists for standard genome sequencing and annotation.</title>
        <authorList>
            <consortium name="The Broad Institute Genomics Platform"/>
            <consortium name="The Broad Institute Genome Sequencing Center for Infectious Disease"/>
            <person name="Wu L."/>
            <person name="Ma J."/>
        </authorList>
    </citation>
    <scope>NUCLEOTIDE SEQUENCE [LARGE SCALE GENOMIC DNA]</scope>
    <source>
        <strain evidence="3">KCTC 52606</strain>
    </source>
</reference>
<evidence type="ECO:0008006" key="4">
    <source>
        <dbReference type="Google" id="ProtNLM"/>
    </source>
</evidence>
<comment type="caution">
    <text evidence="2">The sequence shown here is derived from an EMBL/GenBank/DDBJ whole genome shotgun (WGS) entry which is preliminary data.</text>
</comment>
<keyword evidence="1" id="KW-0472">Membrane</keyword>
<evidence type="ECO:0000313" key="2">
    <source>
        <dbReference type="EMBL" id="MFC3100706.1"/>
    </source>
</evidence>
<keyword evidence="3" id="KW-1185">Reference proteome</keyword>
<proteinExistence type="predicted"/>
<evidence type="ECO:0000313" key="3">
    <source>
        <dbReference type="Proteomes" id="UP001595378"/>
    </source>
</evidence>
<feature type="transmembrane region" description="Helical" evidence="1">
    <location>
        <begin position="123"/>
        <end position="150"/>
    </location>
</feature>
<feature type="transmembrane region" description="Helical" evidence="1">
    <location>
        <begin position="247"/>
        <end position="265"/>
    </location>
</feature>
<keyword evidence="1" id="KW-0812">Transmembrane</keyword>
<feature type="transmembrane region" description="Helical" evidence="1">
    <location>
        <begin position="87"/>
        <end position="111"/>
    </location>
</feature>
<accession>A0ABV7EFR3</accession>
<keyword evidence="1" id="KW-1133">Transmembrane helix</keyword>
<feature type="transmembrane region" description="Helical" evidence="1">
    <location>
        <begin position="36"/>
        <end position="53"/>
    </location>
</feature>
<dbReference type="Proteomes" id="UP001595378">
    <property type="component" value="Unassembled WGS sequence"/>
</dbReference>
<protein>
    <recommendedName>
        <fullName evidence="4">Cell wall polymerase</fullName>
    </recommendedName>
</protein>